<name>A0A1Q2CS00_9ACTN</name>
<reference evidence="3" key="1">
    <citation type="submission" date="2017-02" db="EMBL/GenBank/DDBJ databases">
        <title>Tessaracoccus aquaemaris sp. nov., isolated from the intestine of a Korean rockfish, Sebastes schlegelii, in a marine aquaculture pond.</title>
        <authorList>
            <person name="Tak E.J."/>
            <person name="Bae J.-W."/>
        </authorList>
    </citation>
    <scope>NUCLEOTIDE SEQUENCE [LARGE SCALE GENOMIC DNA]</scope>
    <source>
        <strain evidence="3">NSG39</strain>
    </source>
</reference>
<evidence type="ECO:0000313" key="3">
    <source>
        <dbReference type="Proteomes" id="UP000188145"/>
    </source>
</evidence>
<dbReference type="OrthoDB" id="5035198at2"/>
<dbReference type="AlphaFoldDB" id="A0A1Q2CS00"/>
<keyword evidence="1" id="KW-0732">Signal</keyword>
<feature type="signal peptide" evidence="1">
    <location>
        <begin position="1"/>
        <end position="26"/>
    </location>
</feature>
<dbReference type="Proteomes" id="UP000188145">
    <property type="component" value="Chromosome"/>
</dbReference>
<proteinExistence type="predicted"/>
<dbReference type="RefSeq" id="WP_077687237.1">
    <property type="nucleotide sequence ID" value="NZ_CP019606.1"/>
</dbReference>
<dbReference type="STRING" id="1332264.BW730_16665"/>
<feature type="chain" id="PRO_5012862884" description="Bacterial Ig-like domain-containing protein" evidence="1">
    <location>
        <begin position="27"/>
        <end position="325"/>
    </location>
</feature>
<organism evidence="2 3">
    <name type="scientific">Tessaracoccus aquimaris</name>
    <dbReference type="NCBI Taxonomy" id="1332264"/>
    <lineage>
        <taxon>Bacteria</taxon>
        <taxon>Bacillati</taxon>
        <taxon>Actinomycetota</taxon>
        <taxon>Actinomycetes</taxon>
        <taxon>Propionibacteriales</taxon>
        <taxon>Propionibacteriaceae</taxon>
        <taxon>Tessaracoccus</taxon>
    </lineage>
</organism>
<evidence type="ECO:0000256" key="1">
    <source>
        <dbReference type="SAM" id="SignalP"/>
    </source>
</evidence>
<evidence type="ECO:0008006" key="4">
    <source>
        <dbReference type="Google" id="ProtNLM"/>
    </source>
</evidence>
<sequence length="325" mass="33334">MKFVKRTLAVGLGAVLSLAIAPFAQADTAPMMKASDPTPTVGQAFTVSGEGCLADGDKAATVLIDYQGKISTAKPAADGTWSASLTAVEGAGTITATCDGYGAEFAYPSLTVTGEPDLADVAVTGEFLKAVRDGCKVTISTKTTGLSDFTLQVWDDGDVINSFTWKEGGTRDSVWTITRPAGTQAAGVDFVLTTSDGMLDHIENFEYPASAANECSAAVKVSIAIPDYNGSTVAGAKHTVTGKGYLPGEKVTLTFALYGSEDPGKVVATAIVGEDGTFSTTFVVPAWAPGGYALYATGDDSGRSDFVRVKVVKPGSGIGLPHTGN</sequence>
<protein>
    <recommendedName>
        <fullName evidence="4">Bacterial Ig-like domain-containing protein</fullName>
    </recommendedName>
</protein>
<accession>A0A1Q2CS00</accession>
<dbReference type="EMBL" id="CP019606">
    <property type="protein sequence ID" value="AQP48882.1"/>
    <property type="molecule type" value="Genomic_DNA"/>
</dbReference>
<evidence type="ECO:0000313" key="2">
    <source>
        <dbReference type="EMBL" id="AQP48882.1"/>
    </source>
</evidence>
<gene>
    <name evidence="2" type="ORF">BW730_16665</name>
</gene>
<dbReference type="KEGG" id="tes:BW730_16665"/>
<keyword evidence="3" id="KW-1185">Reference proteome</keyword>